<organism evidence="2">
    <name type="scientific">Arundo donax</name>
    <name type="common">Giant reed</name>
    <name type="synonym">Donax arundinaceus</name>
    <dbReference type="NCBI Taxonomy" id="35708"/>
    <lineage>
        <taxon>Eukaryota</taxon>
        <taxon>Viridiplantae</taxon>
        <taxon>Streptophyta</taxon>
        <taxon>Embryophyta</taxon>
        <taxon>Tracheophyta</taxon>
        <taxon>Spermatophyta</taxon>
        <taxon>Magnoliopsida</taxon>
        <taxon>Liliopsida</taxon>
        <taxon>Poales</taxon>
        <taxon>Poaceae</taxon>
        <taxon>PACMAD clade</taxon>
        <taxon>Arundinoideae</taxon>
        <taxon>Arundineae</taxon>
        <taxon>Arundo</taxon>
    </lineage>
</organism>
<protein>
    <submittedName>
        <fullName evidence="2">Uncharacterized protein</fullName>
    </submittedName>
</protein>
<reference evidence="2" key="1">
    <citation type="submission" date="2014-09" db="EMBL/GenBank/DDBJ databases">
        <authorList>
            <person name="Magalhaes I.L.F."/>
            <person name="Oliveira U."/>
            <person name="Santos F.R."/>
            <person name="Vidigal T.H.D.A."/>
            <person name="Brescovit A.D."/>
            <person name="Santos A.J."/>
        </authorList>
    </citation>
    <scope>NUCLEOTIDE SEQUENCE</scope>
    <source>
        <tissue evidence="2">Shoot tissue taken approximately 20 cm above the soil surface</tissue>
    </source>
</reference>
<accession>A0A0A9FJM2</accession>
<evidence type="ECO:0000313" key="2">
    <source>
        <dbReference type="EMBL" id="JAE08478.1"/>
    </source>
</evidence>
<sequence length="27" mass="2710">MARAGSRSGSCRPPACGGVRAVHGRGR</sequence>
<dbReference type="AlphaFoldDB" id="A0A0A9FJM2"/>
<feature type="region of interest" description="Disordered" evidence="1">
    <location>
        <begin position="1"/>
        <end position="27"/>
    </location>
</feature>
<proteinExistence type="predicted"/>
<name>A0A0A9FJM2_ARUDO</name>
<evidence type="ECO:0000256" key="1">
    <source>
        <dbReference type="SAM" id="MobiDB-lite"/>
    </source>
</evidence>
<reference evidence="2" key="2">
    <citation type="journal article" date="2015" name="Data Brief">
        <title>Shoot transcriptome of the giant reed, Arundo donax.</title>
        <authorList>
            <person name="Barrero R.A."/>
            <person name="Guerrero F.D."/>
            <person name="Moolhuijzen P."/>
            <person name="Goolsby J.A."/>
            <person name="Tidwell J."/>
            <person name="Bellgard S.E."/>
            <person name="Bellgard M.I."/>
        </authorList>
    </citation>
    <scope>NUCLEOTIDE SEQUENCE</scope>
    <source>
        <tissue evidence="2">Shoot tissue taken approximately 20 cm above the soil surface</tissue>
    </source>
</reference>
<dbReference type="EMBL" id="GBRH01189418">
    <property type="protein sequence ID" value="JAE08478.1"/>
    <property type="molecule type" value="Transcribed_RNA"/>
</dbReference>